<dbReference type="EMBL" id="HBUF01444370">
    <property type="protein sequence ID" value="CAG6743191.1"/>
    <property type="molecule type" value="Transcribed_RNA"/>
</dbReference>
<dbReference type="EMBL" id="HBUF01612482">
    <property type="protein sequence ID" value="CAG6779040.1"/>
    <property type="molecule type" value="Transcribed_RNA"/>
</dbReference>
<dbReference type="AlphaFoldDB" id="A0A8D8ZB93"/>
<protein>
    <submittedName>
        <fullName evidence="1">Uncharacterized protein</fullName>
    </submittedName>
</protein>
<dbReference type="EMBL" id="HBUF01258679">
    <property type="protein sequence ID" value="CAG6682301.1"/>
    <property type="molecule type" value="Transcribed_RNA"/>
</dbReference>
<dbReference type="Pfam" id="PF24664">
    <property type="entry name" value="Monjiviricetes_fusion"/>
    <property type="match status" value="1"/>
</dbReference>
<evidence type="ECO:0000313" key="1">
    <source>
        <dbReference type="EMBL" id="CAG6743191.1"/>
    </source>
</evidence>
<organism evidence="1">
    <name type="scientific">Cacopsylla melanoneura</name>
    <dbReference type="NCBI Taxonomy" id="428564"/>
    <lineage>
        <taxon>Eukaryota</taxon>
        <taxon>Metazoa</taxon>
        <taxon>Ecdysozoa</taxon>
        <taxon>Arthropoda</taxon>
        <taxon>Hexapoda</taxon>
        <taxon>Insecta</taxon>
        <taxon>Pterygota</taxon>
        <taxon>Neoptera</taxon>
        <taxon>Paraneoptera</taxon>
        <taxon>Hemiptera</taxon>
        <taxon>Sternorrhyncha</taxon>
        <taxon>Psylloidea</taxon>
        <taxon>Psyllidae</taxon>
        <taxon>Psyllinae</taxon>
        <taxon>Cacopsylla</taxon>
    </lineage>
</organism>
<dbReference type="EMBL" id="HBUF01117098">
    <property type="protein sequence ID" value="CAG6641379.1"/>
    <property type="molecule type" value="Transcribed_RNA"/>
</dbReference>
<dbReference type="EMBL" id="HBUF01612483">
    <property type="protein sequence ID" value="CAG6779043.1"/>
    <property type="molecule type" value="Transcribed_RNA"/>
</dbReference>
<reference evidence="1" key="1">
    <citation type="submission" date="2021-05" db="EMBL/GenBank/DDBJ databases">
        <authorList>
            <person name="Alioto T."/>
            <person name="Alioto T."/>
            <person name="Gomez Garrido J."/>
        </authorList>
    </citation>
    <scope>NUCLEOTIDE SEQUENCE</scope>
</reference>
<name>A0A8D8ZB93_9HEMI</name>
<dbReference type="EMBL" id="HBUF01258678">
    <property type="protein sequence ID" value="CAG6682297.1"/>
    <property type="molecule type" value="Transcribed_RNA"/>
</dbReference>
<dbReference type="EMBL" id="HBUF01258677">
    <property type="protein sequence ID" value="CAG6682293.1"/>
    <property type="molecule type" value="Transcribed_RNA"/>
</dbReference>
<dbReference type="EMBL" id="HBUF01258676">
    <property type="protein sequence ID" value="CAG6682289.1"/>
    <property type="molecule type" value="Transcribed_RNA"/>
</dbReference>
<proteinExistence type="predicted"/>
<dbReference type="EMBL" id="HBUF01117099">
    <property type="protein sequence ID" value="CAG6641381.1"/>
    <property type="molecule type" value="Transcribed_RNA"/>
</dbReference>
<accession>A0A8D8ZB93</accession>
<sequence length="104" mass="12324">MRHTKLQVENLYRLFEQKRCEMKGDIIKNLLTLARFSPDDFAYQYFNAPGHSAIVRGEVIYVFRCDPIVVSPISTQPDCYNELSVLYNNETWFMSPRTQDYNFD</sequence>